<dbReference type="GO" id="GO:0010468">
    <property type="term" value="P:regulation of gene expression"/>
    <property type="evidence" value="ECO:0007669"/>
    <property type="project" value="InterPro"/>
</dbReference>
<reference evidence="3" key="1">
    <citation type="submission" date="2017-11" db="EMBL/GenBank/DDBJ databases">
        <authorList>
            <person name="Lima N.C."/>
            <person name="Parody-Merino A.M."/>
            <person name="Battley P.F."/>
            <person name="Fidler A.E."/>
            <person name="Prosdocimi F."/>
        </authorList>
    </citation>
    <scope>NUCLEOTIDE SEQUENCE [LARGE SCALE GENOMIC DNA]</scope>
</reference>
<evidence type="ECO:0000313" key="3">
    <source>
        <dbReference type="Proteomes" id="UP000233556"/>
    </source>
</evidence>
<feature type="region of interest" description="Disordered" evidence="1">
    <location>
        <begin position="1"/>
        <end position="36"/>
    </location>
</feature>
<dbReference type="PANTHER" id="PTHR10528">
    <property type="entry name" value="AF4/FMR2 FAMILY MEMBER"/>
    <property type="match status" value="1"/>
</dbReference>
<dbReference type="GO" id="GO:0032783">
    <property type="term" value="C:super elongation complex"/>
    <property type="evidence" value="ECO:0007669"/>
    <property type="project" value="TreeGrafter"/>
</dbReference>
<feature type="region of interest" description="Disordered" evidence="1">
    <location>
        <begin position="76"/>
        <end position="287"/>
    </location>
</feature>
<dbReference type="InterPro" id="IPR007797">
    <property type="entry name" value="AF4/FMR2"/>
</dbReference>
<dbReference type="OrthoDB" id="6382204at2759"/>
<reference evidence="3" key="2">
    <citation type="submission" date="2017-12" db="EMBL/GenBank/DDBJ databases">
        <title>Genome sequence of the Bar-tailed Godwit (Limosa lapponica baueri).</title>
        <authorList>
            <person name="Lima N.C.B."/>
            <person name="Parody-Merino A.M."/>
            <person name="Battley P.F."/>
            <person name="Fidler A.E."/>
            <person name="Prosdocimi F."/>
        </authorList>
    </citation>
    <scope>NUCLEOTIDE SEQUENCE [LARGE SCALE GENOMIC DNA]</scope>
</reference>
<feature type="compositionally biased region" description="Polar residues" evidence="1">
    <location>
        <begin position="219"/>
        <end position="234"/>
    </location>
</feature>
<evidence type="ECO:0000256" key="1">
    <source>
        <dbReference type="SAM" id="MobiDB-lite"/>
    </source>
</evidence>
<feature type="compositionally biased region" description="Basic and acidic residues" evidence="1">
    <location>
        <begin position="1"/>
        <end position="19"/>
    </location>
</feature>
<feature type="compositionally biased region" description="Low complexity" evidence="1">
    <location>
        <begin position="235"/>
        <end position="251"/>
    </location>
</feature>
<dbReference type="AlphaFoldDB" id="A0A2I0TSV7"/>
<proteinExistence type="predicted"/>
<dbReference type="Gene3D" id="6.10.250.2670">
    <property type="match status" value="1"/>
</dbReference>
<dbReference type="EMBL" id="KZ507410">
    <property type="protein sequence ID" value="PKU36890.1"/>
    <property type="molecule type" value="Genomic_DNA"/>
</dbReference>
<gene>
    <name evidence="2" type="ORF">llap_12807</name>
</gene>
<dbReference type="Pfam" id="PF05110">
    <property type="entry name" value="AF-4"/>
    <property type="match status" value="1"/>
</dbReference>
<protein>
    <submittedName>
        <fullName evidence="2">Af4 fmr2 family member 4</fullName>
    </submittedName>
</protein>
<feature type="compositionally biased region" description="Polar residues" evidence="1">
    <location>
        <begin position="91"/>
        <end position="110"/>
    </location>
</feature>
<feature type="compositionally biased region" description="Low complexity" evidence="1">
    <location>
        <begin position="118"/>
        <end position="132"/>
    </location>
</feature>
<sequence>MNREDRNVLRMKERERRNQEIQQGEEAFPPNSPLFAEPYKVTSKEDKLSSRIQSMLGNYDEMKDLIGDRSLQKLVGIPKPTVPSTPDEKSNQSFFGDQRHNAGSHQSSKWTPVGPAPSTSSQSQKRSSGLQSGHSSQRGSGNNTSGSGQRHDRDSYSSSSGRKKSQHGSEHSKPRSSSPGKPSAVSSLSSSHSRSHGNDHHSKEHQRSKSPRDPDANWDSPSRVPSFSSGQHSNQSFPPSLMSKSSSMLQKPTAYVRPMDGQESMEPKLSSEHYSGQTHSGGVNELKPSSKAHLTKLKIPSQPLDLFSFVLATGDDPLLASSTDCYPYAMQN</sequence>
<keyword evidence="3" id="KW-1185">Reference proteome</keyword>
<feature type="compositionally biased region" description="Polar residues" evidence="1">
    <location>
        <begin position="272"/>
        <end position="281"/>
    </location>
</feature>
<evidence type="ECO:0000313" key="2">
    <source>
        <dbReference type="EMBL" id="PKU36890.1"/>
    </source>
</evidence>
<accession>A0A2I0TSV7</accession>
<feature type="compositionally biased region" description="Low complexity" evidence="1">
    <location>
        <begin position="175"/>
        <end position="192"/>
    </location>
</feature>
<dbReference type="Proteomes" id="UP000233556">
    <property type="component" value="Unassembled WGS sequence"/>
</dbReference>
<feature type="compositionally biased region" description="Basic and acidic residues" evidence="1">
    <location>
        <begin position="196"/>
        <end position="215"/>
    </location>
</feature>
<feature type="compositionally biased region" description="Polar residues" evidence="1">
    <location>
        <begin position="133"/>
        <end position="148"/>
    </location>
</feature>
<dbReference type="PANTHER" id="PTHR10528:SF15">
    <property type="entry name" value="AF4_FMR2 FAMILY MEMBER 4"/>
    <property type="match status" value="1"/>
</dbReference>
<name>A0A2I0TSV7_LIMLA</name>
<organism evidence="2 3">
    <name type="scientific">Limosa lapponica baueri</name>
    <dbReference type="NCBI Taxonomy" id="1758121"/>
    <lineage>
        <taxon>Eukaryota</taxon>
        <taxon>Metazoa</taxon>
        <taxon>Chordata</taxon>
        <taxon>Craniata</taxon>
        <taxon>Vertebrata</taxon>
        <taxon>Euteleostomi</taxon>
        <taxon>Archelosauria</taxon>
        <taxon>Archosauria</taxon>
        <taxon>Dinosauria</taxon>
        <taxon>Saurischia</taxon>
        <taxon>Theropoda</taxon>
        <taxon>Coelurosauria</taxon>
        <taxon>Aves</taxon>
        <taxon>Neognathae</taxon>
        <taxon>Neoaves</taxon>
        <taxon>Charadriiformes</taxon>
        <taxon>Scolopacidae</taxon>
        <taxon>Limosa</taxon>
    </lineage>
</organism>